<sequence length="288" mass="33338">MANKQLNSNVRLDITDLKSILNKLNNLSKKRWFDFGLEAGLYQPTLLAIEADYPKDVKRCFQQCVSYWLKGSDGVHEEGKPTWLRLMDILTALGENELVDTIRNQVFPPSSSADMHTSAHFVPSKLKNEYSDMNDKFSIILNDFAQEVIKGNLLDDFKGFLLARSNLSGERKSEITNVCNPLDLLPLLRKYFFLYNFRPIRSFVKKHNLVCNHTLLVFSDEIDEFYRQILAQDFAKQAIEDYKRGYCGEIILKVVWNLDITLKEFQDFLAEAFHSHGMLILLRVVSQN</sequence>
<organism evidence="1">
    <name type="scientific">Amphimedon queenslandica</name>
    <name type="common">Sponge</name>
    <dbReference type="NCBI Taxonomy" id="400682"/>
    <lineage>
        <taxon>Eukaryota</taxon>
        <taxon>Metazoa</taxon>
        <taxon>Porifera</taxon>
        <taxon>Demospongiae</taxon>
        <taxon>Heteroscleromorpha</taxon>
        <taxon>Haplosclerida</taxon>
        <taxon>Niphatidae</taxon>
        <taxon>Amphimedon</taxon>
    </lineage>
</organism>
<reference evidence="1" key="1">
    <citation type="submission" date="2017-05" db="UniProtKB">
        <authorList>
            <consortium name="EnsemblMetazoa"/>
        </authorList>
    </citation>
    <scope>IDENTIFICATION</scope>
</reference>
<evidence type="ECO:0008006" key="2">
    <source>
        <dbReference type="Google" id="ProtNLM"/>
    </source>
</evidence>
<dbReference type="CDD" id="cd01670">
    <property type="entry name" value="Death"/>
    <property type="match status" value="1"/>
</dbReference>
<dbReference type="SUPFAM" id="SSF47986">
    <property type="entry name" value="DEATH domain"/>
    <property type="match status" value="1"/>
</dbReference>
<name>A0A1X7U8A8_AMPQE</name>
<proteinExistence type="predicted"/>
<dbReference type="InterPro" id="IPR011029">
    <property type="entry name" value="DEATH-like_dom_sf"/>
</dbReference>
<dbReference type="EnsemblMetazoa" id="Aqu2.1.23686_001">
    <property type="protein sequence ID" value="Aqu2.1.23686_001"/>
    <property type="gene ID" value="Aqu2.1.23686"/>
</dbReference>
<evidence type="ECO:0000313" key="1">
    <source>
        <dbReference type="EnsemblMetazoa" id="Aqu2.1.23686_001"/>
    </source>
</evidence>
<dbReference type="Gene3D" id="1.10.533.10">
    <property type="entry name" value="Death Domain, Fas"/>
    <property type="match status" value="1"/>
</dbReference>
<accession>A0A1X7U8A8</accession>
<dbReference type="AlphaFoldDB" id="A0A1X7U8A8"/>
<dbReference type="InParanoid" id="A0A1X7U8A8"/>
<protein>
    <recommendedName>
        <fullName evidence="2">Death domain-containing protein</fullName>
    </recommendedName>
</protein>